<evidence type="ECO:0000313" key="1">
    <source>
        <dbReference type="EMBL" id="AEM87057.1"/>
    </source>
</evidence>
<organism evidence="1 2">
    <name type="scientific">Streptomyces violaceusniger (strain Tu 4113)</name>
    <dbReference type="NCBI Taxonomy" id="653045"/>
    <lineage>
        <taxon>Bacteria</taxon>
        <taxon>Bacillati</taxon>
        <taxon>Actinomycetota</taxon>
        <taxon>Actinomycetes</taxon>
        <taxon>Kitasatosporales</taxon>
        <taxon>Streptomycetaceae</taxon>
        <taxon>Streptomyces</taxon>
        <taxon>Streptomyces violaceusniger group</taxon>
    </lineage>
</organism>
<protein>
    <submittedName>
        <fullName evidence="1">Uncharacterized protein</fullName>
    </submittedName>
</protein>
<dbReference type="Proteomes" id="UP000008703">
    <property type="component" value="Chromosome"/>
</dbReference>
<proteinExistence type="predicted"/>
<name>G2P797_STRV4</name>
<dbReference type="EMBL" id="CP002994">
    <property type="protein sequence ID" value="AEM87057.1"/>
    <property type="molecule type" value="Genomic_DNA"/>
</dbReference>
<dbReference type="KEGG" id="svl:Strvi_7722"/>
<dbReference type="AlphaFoldDB" id="G2P797"/>
<accession>G2P797</accession>
<dbReference type="eggNOG" id="ENOG50328HF">
    <property type="taxonomic scope" value="Bacteria"/>
</dbReference>
<sequence length="150" mass="16468">MTTVATVRDTGQLDDITAADIANLWNAAYPTMRTILTASINELRDRIRREGWAQDNLLNSDGGSDRDLGAKVARLENLRCSLGQLDRGTYRGCTRSPGGFSAIHAYWAVRDVLIATSINDRDLAAVYELAAILSRTSDARQRELAARRSG</sequence>
<keyword evidence="2" id="KW-1185">Reference proteome</keyword>
<dbReference type="HOGENOM" id="CLU_1739566_0_0_11"/>
<gene>
    <name evidence="1" type="ORF">Strvi_7722</name>
</gene>
<evidence type="ECO:0000313" key="2">
    <source>
        <dbReference type="Proteomes" id="UP000008703"/>
    </source>
</evidence>
<dbReference type="RefSeq" id="WP_014060527.1">
    <property type="nucleotide sequence ID" value="NC_015957.1"/>
</dbReference>
<reference evidence="1" key="1">
    <citation type="submission" date="2011-08" db="EMBL/GenBank/DDBJ databases">
        <title>Complete sequence of chromosome of Streptomyces violaceusniger Tu 4113.</title>
        <authorList>
            <consortium name="US DOE Joint Genome Institute"/>
            <person name="Lucas S."/>
            <person name="Han J."/>
            <person name="Lapidus A."/>
            <person name="Cheng J.-F."/>
            <person name="Goodwin L."/>
            <person name="Pitluck S."/>
            <person name="Peters L."/>
            <person name="Ivanova N."/>
            <person name="Daligault H."/>
            <person name="Detter J.C."/>
            <person name="Han C."/>
            <person name="Tapia R."/>
            <person name="Land M."/>
            <person name="Hauser L."/>
            <person name="Kyrpides N."/>
            <person name="Ivanova N."/>
            <person name="Pagani I."/>
            <person name="Hagen A."/>
            <person name="Katz L."/>
            <person name="Fiedler H.-P."/>
            <person name="Keasling J."/>
            <person name="Fortman J."/>
            <person name="Woyke T."/>
        </authorList>
    </citation>
    <scope>NUCLEOTIDE SEQUENCE [LARGE SCALE GENOMIC DNA]</scope>
    <source>
        <strain evidence="1">Tu 4113</strain>
    </source>
</reference>